<name>A0ABP8W3L1_9PSEU</name>
<dbReference type="InterPro" id="IPR050564">
    <property type="entry name" value="F420-G6PD/mer"/>
</dbReference>
<keyword evidence="1" id="KW-0560">Oxidoreductase</keyword>
<feature type="domain" description="Luciferase-like" evidence="3">
    <location>
        <begin position="19"/>
        <end position="232"/>
    </location>
</feature>
<dbReference type="SUPFAM" id="SSF51679">
    <property type="entry name" value="Bacterial luciferase-like"/>
    <property type="match status" value="1"/>
</dbReference>
<dbReference type="EMBL" id="BAABIC010000002">
    <property type="protein sequence ID" value="GAA4678035.1"/>
    <property type="molecule type" value="Genomic_DNA"/>
</dbReference>
<evidence type="ECO:0000313" key="5">
    <source>
        <dbReference type="Proteomes" id="UP001500325"/>
    </source>
</evidence>
<evidence type="ECO:0000313" key="4">
    <source>
        <dbReference type="EMBL" id="GAA4678035.1"/>
    </source>
</evidence>
<feature type="compositionally biased region" description="Gly residues" evidence="2">
    <location>
        <begin position="308"/>
        <end position="317"/>
    </location>
</feature>
<reference evidence="5" key="1">
    <citation type="journal article" date="2019" name="Int. J. Syst. Evol. Microbiol.">
        <title>The Global Catalogue of Microorganisms (GCM) 10K type strain sequencing project: providing services to taxonomists for standard genome sequencing and annotation.</title>
        <authorList>
            <consortium name="The Broad Institute Genomics Platform"/>
            <consortium name="The Broad Institute Genome Sequencing Center for Infectious Disease"/>
            <person name="Wu L."/>
            <person name="Ma J."/>
        </authorList>
    </citation>
    <scope>NUCLEOTIDE SEQUENCE [LARGE SCALE GENOMIC DNA]</scope>
    <source>
        <strain evidence="5">JCM 18055</strain>
    </source>
</reference>
<comment type="caution">
    <text evidence="4">The sequence shown here is derived from an EMBL/GenBank/DDBJ whole genome shotgun (WGS) entry which is preliminary data.</text>
</comment>
<evidence type="ECO:0000256" key="1">
    <source>
        <dbReference type="ARBA" id="ARBA00023002"/>
    </source>
</evidence>
<evidence type="ECO:0000256" key="2">
    <source>
        <dbReference type="SAM" id="MobiDB-lite"/>
    </source>
</evidence>
<organism evidence="4 5">
    <name type="scientific">Pseudonocardia yuanmonensis</name>
    <dbReference type="NCBI Taxonomy" id="1095914"/>
    <lineage>
        <taxon>Bacteria</taxon>
        <taxon>Bacillati</taxon>
        <taxon>Actinomycetota</taxon>
        <taxon>Actinomycetes</taxon>
        <taxon>Pseudonocardiales</taxon>
        <taxon>Pseudonocardiaceae</taxon>
        <taxon>Pseudonocardia</taxon>
    </lineage>
</organism>
<evidence type="ECO:0000259" key="3">
    <source>
        <dbReference type="Pfam" id="PF00296"/>
    </source>
</evidence>
<dbReference type="Pfam" id="PF00296">
    <property type="entry name" value="Bac_luciferase"/>
    <property type="match status" value="1"/>
</dbReference>
<dbReference type="RefSeq" id="WP_345378468.1">
    <property type="nucleotide sequence ID" value="NZ_BAABIC010000002.1"/>
</dbReference>
<dbReference type="PANTHER" id="PTHR43244">
    <property type="match status" value="1"/>
</dbReference>
<dbReference type="InterPro" id="IPR011251">
    <property type="entry name" value="Luciferase-like_dom"/>
</dbReference>
<feature type="compositionally biased region" description="Basic and acidic residues" evidence="2">
    <location>
        <begin position="288"/>
        <end position="299"/>
    </location>
</feature>
<sequence>MPDYRHDLLFGGFLTPVAEPPDQAVGLAVAAERAGLDLVAFQDHPYLPQFLDTWTLMSVVAARTERIRITGDVLNLPLRPPAVLARSAASLDRLSGGRIELGLGAGGFWDGIEAMGGQRLTPGRAVQALEEAVAILRGIWAADERGGVRVDGGIHRVAGAKRGPAPAHDIGIWVGAYGPRMLRLVGRLADGWLPTLSYLPEGPASLTTMNALIDEGAAATGRDPGAIRRVLNLEGRFARTGGGLLVGPPEQWAQELADLALGEGISGFVLMSDDRAVLERYAHEVAPRTRELVEAERRGQPPCPSGGSQNGGGSSGR</sequence>
<feature type="region of interest" description="Disordered" evidence="2">
    <location>
        <begin position="288"/>
        <end position="317"/>
    </location>
</feature>
<dbReference type="InterPro" id="IPR036661">
    <property type="entry name" value="Luciferase-like_sf"/>
</dbReference>
<accession>A0ABP8W3L1</accession>
<dbReference type="CDD" id="cd01097">
    <property type="entry name" value="Tetrahydromethanopterin_reductase"/>
    <property type="match status" value="1"/>
</dbReference>
<dbReference type="Gene3D" id="3.20.20.30">
    <property type="entry name" value="Luciferase-like domain"/>
    <property type="match status" value="1"/>
</dbReference>
<protein>
    <submittedName>
        <fullName evidence="4">LLM class flavin-dependent oxidoreductase</fullName>
    </submittedName>
</protein>
<proteinExistence type="predicted"/>
<dbReference type="Proteomes" id="UP001500325">
    <property type="component" value="Unassembled WGS sequence"/>
</dbReference>
<dbReference type="PANTHER" id="PTHR43244:SF1">
    <property type="entry name" value="5,10-METHYLENETETRAHYDROMETHANOPTERIN REDUCTASE"/>
    <property type="match status" value="1"/>
</dbReference>
<keyword evidence="5" id="KW-1185">Reference proteome</keyword>
<gene>
    <name evidence="4" type="ORF">GCM10023215_08640</name>
</gene>